<evidence type="ECO:0000256" key="1">
    <source>
        <dbReference type="SAM" id="Coils"/>
    </source>
</evidence>
<feature type="compositionally biased region" description="Basic and acidic residues" evidence="2">
    <location>
        <begin position="239"/>
        <end position="256"/>
    </location>
</feature>
<feature type="region of interest" description="Disordered" evidence="2">
    <location>
        <begin position="400"/>
        <end position="458"/>
    </location>
</feature>
<gene>
    <name evidence="3" type="ORF">RhiirA4_458593</name>
</gene>
<protein>
    <submittedName>
        <fullName evidence="3">Uncharacterized protein</fullName>
    </submittedName>
</protein>
<dbReference type="VEuPathDB" id="FungiDB:RhiirFUN_015465"/>
<keyword evidence="4" id="KW-1185">Reference proteome</keyword>
<feature type="coiled-coil region" evidence="1">
    <location>
        <begin position="74"/>
        <end position="108"/>
    </location>
</feature>
<dbReference type="Proteomes" id="UP000234323">
    <property type="component" value="Unassembled WGS sequence"/>
</dbReference>
<feature type="compositionally biased region" description="Polar residues" evidence="2">
    <location>
        <begin position="361"/>
        <end position="374"/>
    </location>
</feature>
<organism evidence="3 4">
    <name type="scientific">Rhizophagus irregularis</name>
    <dbReference type="NCBI Taxonomy" id="588596"/>
    <lineage>
        <taxon>Eukaryota</taxon>
        <taxon>Fungi</taxon>
        <taxon>Fungi incertae sedis</taxon>
        <taxon>Mucoromycota</taxon>
        <taxon>Glomeromycotina</taxon>
        <taxon>Glomeromycetes</taxon>
        <taxon>Glomerales</taxon>
        <taxon>Glomeraceae</taxon>
        <taxon>Rhizophagus</taxon>
    </lineage>
</organism>
<evidence type="ECO:0000313" key="4">
    <source>
        <dbReference type="Proteomes" id="UP000234323"/>
    </source>
</evidence>
<dbReference type="VEuPathDB" id="FungiDB:RhiirA1_448433"/>
<feature type="region of interest" description="Disordered" evidence="2">
    <location>
        <begin position="239"/>
        <end position="272"/>
    </location>
</feature>
<accession>A0A2I1GCK6</accession>
<feature type="compositionally biased region" description="Polar residues" evidence="2">
    <location>
        <begin position="340"/>
        <end position="350"/>
    </location>
</feature>
<feature type="region of interest" description="Disordered" evidence="2">
    <location>
        <begin position="340"/>
        <end position="381"/>
    </location>
</feature>
<dbReference type="EMBL" id="LLXI01000315">
    <property type="protein sequence ID" value="PKY44331.1"/>
    <property type="molecule type" value="Genomic_DNA"/>
</dbReference>
<feature type="compositionally biased region" description="Polar residues" evidence="2">
    <location>
        <begin position="445"/>
        <end position="458"/>
    </location>
</feature>
<dbReference type="VEuPathDB" id="FungiDB:FUN_018998"/>
<reference evidence="3 4" key="1">
    <citation type="submission" date="2015-10" db="EMBL/GenBank/DDBJ databases">
        <title>Genome analyses suggest a sexual origin of heterokaryosis in a supposedly ancient asexual fungus.</title>
        <authorList>
            <person name="Ropars J."/>
            <person name="Sedzielewska K."/>
            <person name="Noel J."/>
            <person name="Charron P."/>
            <person name="Farinelli L."/>
            <person name="Marton T."/>
            <person name="Kruger M."/>
            <person name="Pelin A."/>
            <person name="Brachmann A."/>
            <person name="Corradi N."/>
        </authorList>
    </citation>
    <scope>NUCLEOTIDE SEQUENCE [LARGE SCALE GENOMIC DNA]</scope>
    <source>
        <strain evidence="3 4">A4</strain>
    </source>
</reference>
<sequence length="458" mass="52203">MSHSSYSFKTLKPIMNSYPYFTLQQKLENIDESLKEIVLNYIQFIINVHSAQNNDIIKSNTSYALRLRESIIKNKQLQSENIGLRVTVAQLRAKVEKLRCQRAKTNDNFKESVKSANDKIIALVQQLQSAADSLNTIVDPESARGSSFISDGSSILSSSIDLPNGGLYATNGIQYPDPDTTEMNMHKKKSINSLTAYRNEPKDLIPINEQEDPESLISASNSHKLEQVRDEYLSEKVERVQAKIPQEEQQRDESSSKRKLRRAKNGNDLLPLREKDSNLEVLFAKKETNFKQQEAEQHTEGKYLSVDVETDQLCQKSKIQDYTHESKESVESTTFLHVNRTSPSQHSLQSVAEKGKPGVLTPSQTIMSNTSSINRNERPFQEESYEINNLKLVEQNMEISEKHNKRQTRGMINEGESLGRKRSRINYAEPNLRSKLRKGDPHTYTLKTNSQNKGLRSP</sequence>
<comment type="caution">
    <text evidence="3">The sequence shown here is derived from an EMBL/GenBank/DDBJ whole genome shotgun (WGS) entry which is preliminary data.</text>
</comment>
<keyword evidence="1" id="KW-0175">Coiled coil</keyword>
<dbReference type="AlphaFoldDB" id="A0A2I1GCK6"/>
<evidence type="ECO:0000256" key="2">
    <source>
        <dbReference type="SAM" id="MobiDB-lite"/>
    </source>
</evidence>
<evidence type="ECO:0000313" key="3">
    <source>
        <dbReference type="EMBL" id="PKY44331.1"/>
    </source>
</evidence>
<proteinExistence type="predicted"/>
<name>A0A2I1GCK6_9GLOM</name>